<evidence type="ECO:0000313" key="5">
    <source>
        <dbReference type="Proteomes" id="UP000199017"/>
    </source>
</evidence>
<organism evidence="4 5">
    <name type="scientific">Alteribacillus bidgolensis</name>
    <dbReference type="NCBI Taxonomy" id="930129"/>
    <lineage>
        <taxon>Bacteria</taxon>
        <taxon>Bacillati</taxon>
        <taxon>Bacillota</taxon>
        <taxon>Bacilli</taxon>
        <taxon>Bacillales</taxon>
        <taxon>Bacillaceae</taxon>
        <taxon>Alteribacillus</taxon>
    </lineage>
</organism>
<evidence type="ECO:0000256" key="1">
    <source>
        <dbReference type="ARBA" id="ARBA00008520"/>
    </source>
</evidence>
<dbReference type="PANTHER" id="PTHR30061">
    <property type="entry name" value="MALTOSE-BINDING PERIPLASMIC PROTEIN"/>
    <property type="match status" value="1"/>
</dbReference>
<dbReference type="PROSITE" id="PS51257">
    <property type="entry name" value="PROKAR_LIPOPROTEIN"/>
    <property type="match status" value="1"/>
</dbReference>
<accession>A0A1G8FSH5</accession>
<dbReference type="EMBL" id="FNDU01000003">
    <property type="protein sequence ID" value="SDH85085.1"/>
    <property type="molecule type" value="Genomic_DNA"/>
</dbReference>
<proteinExistence type="inferred from homology"/>
<evidence type="ECO:0000256" key="3">
    <source>
        <dbReference type="ARBA" id="ARBA00022729"/>
    </source>
</evidence>
<dbReference type="RefSeq" id="WP_091582287.1">
    <property type="nucleotide sequence ID" value="NZ_FNDU01000003.1"/>
</dbReference>
<name>A0A1G8FSH5_9BACI</name>
<protein>
    <submittedName>
        <fullName evidence="4">Carbohydrate ABC transporter substrate-binding protein, CUT1 family</fullName>
    </submittedName>
</protein>
<dbReference type="Pfam" id="PF01547">
    <property type="entry name" value="SBP_bac_1"/>
    <property type="match status" value="1"/>
</dbReference>
<dbReference type="OrthoDB" id="9763054at2"/>
<comment type="similarity">
    <text evidence="1">Belongs to the bacterial solute-binding protein 1 family.</text>
</comment>
<dbReference type="SUPFAM" id="SSF53850">
    <property type="entry name" value="Periplasmic binding protein-like II"/>
    <property type="match status" value="1"/>
</dbReference>
<dbReference type="GO" id="GO:0042956">
    <property type="term" value="P:maltodextrin transmembrane transport"/>
    <property type="evidence" value="ECO:0007669"/>
    <property type="project" value="TreeGrafter"/>
</dbReference>
<dbReference type="AlphaFoldDB" id="A0A1G8FSH5"/>
<keyword evidence="2" id="KW-0813">Transport</keyword>
<dbReference type="GO" id="GO:0055052">
    <property type="term" value="C:ATP-binding cassette (ABC) transporter complex, substrate-binding subunit-containing"/>
    <property type="evidence" value="ECO:0007669"/>
    <property type="project" value="TreeGrafter"/>
</dbReference>
<dbReference type="GO" id="GO:0015768">
    <property type="term" value="P:maltose transport"/>
    <property type="evidence" value="ECO:0007669"/>
    <property type="project" value="TreeGrafter"/>
</dbReference>
<evidence type="ECO:0000256" key="2">
    <source>
        <dbReference type="ARBA" id="ARBA00022448"/>
    </source>
</evidence>
<dbReference type="InterPro" id="IPR006059">
    <property type="entry name" value="SBP"/>
</dbReference>
<gene>
    <name evidence="4" type="ORF">SAMN05216352_10366</name>
</gene>
<sequence>MTKQILHLCLIVSLSLSGCQTKPVSEETQVKLDELTLNIRNPKIEIASQFEQMVHAYEKENPNVHIEVHTVGGAMDDFSDLKAKIAAGKGPDIFTNPGYENAKIWKDYLEDLSNQPWVDKAYKKALSPMTFDDKLYGMPMNMEGYGFIYNKDLFHQAGIDDLPSTLTELKKAAEKLQEAGITPFATGYYEKWKLGDHLMNIAFAQQRNPKTYIKSLNNGTETITNNQKFKDLINLLDITLEYGSDKPLATDYNMEMNVFASGKAAIILQGNWVQPFIDQRSPHMNIGMLPIPINDQPNNEALIVNTPNYWVVNKQSTPEKKKEAKKFLNWMVASEKGQLFMTERFKFIPAFHHIQSDKSGPLAEETIQYYKRGKTMSSNWFGFPVGVREEFGSVTQQYIKKQLNRDQLLQEYQKSWENAQ</sequence>
<dbReference type="Gene3D" id="3.40.190.10">
    <property type="entry name" value="Periplasmic binding protein-like II"/>
    <property type="match status" value="2"/>
</dbReference>
<keyword evidence="3" id="KW-0732">Signal</keyword>
<dbReference type="GO" id="GO:1901982">
    <property type="term" value="F:maltose binding"/>
    <property type="evidence" value="ECO:0007669"/>
    <property type="project" value="TreeGrafter"/>
</dbReference>
<dbReference type="Proteomes" id="UP000199017">
    <property type="component" value="Unassembled WGS sequence"/>
</dbReference>
<reference evidence="4 5" key="1">
    <citation type="submission" date="2016-10" db="EMBL/GenBank/DDBJ databases">
        <authorList>
            <person name="de Groot N.N."/>
        </authorList>
    </citation>
    <scope>NUCLEOTIDE SEQUENCE [LARGE SCALE GENOMIC DNA]</scope>
    <source>
        <strain evidence="5">P4B,CCM 7963,CECT 7998,DSM 25260,IBRC-M 10614,KCTC 13821</strain>
    </source>
</reference>
<dbReference type="STRING" id="930129.SAMN05216352_10366"/>
<keyword evidence="5" id="KW-1185">Reference proteome</keyword>
<evidence type="ECO:0000313" key="4">
    <source>
        <dbReference type="EMBL" id="SDH85085.1"/>
    </source>
</evidence>
<dbReference type="PANTHER" id="PTHR30061:SF50">
    <property type="entry name" value="MALTOSE_MALTODEXTRIN-BINDING PERIPLASMIC PROTEIN"/>
    <property type="match status" value="1"/>
</dbReference>